<dbReference type="Pfam" id="PF04079">
    <property type="entry name" value="SMC_ScpB"/>
    <property type="match status" value="1"/>
</dbReference>
<dbReference type="InterPro" id="IPR005234">
    <property type="entry name" value="ScpB_csome_segregation"/>
</dbReference>
<comment type="function">
    <text evidence="5">Participates in chromosomal partition during cell division. May act via the formation of a condensin-like complex containing Smc and ScpA that pull DNA away from mid-cell into both cell halves.</text>
</comment>
<evidence type="ECO:0000256" key="4">
    <source>
        <dbReference type="ARBA" id="ARBA00023306"/>
    </source>
</evidence>
<name>A0A2A5T9W0_EUBML</name>
<evidence type="ECO:0000256" key="3">
    <source>
        <dbReference type="ARBA" id="ARBA00022829"/>
    </source>
</evidence>
<dbReference type="GO" id="GO:0051304">
    <property type="term" value="P:chromosome separation"/>
    <property type="evidence" value="ECO:0007669"/>
    <property type="project" value="InterPro"/>
</dbReference>
<keyword evidence="3 5" id="KW-0159">Chromosome partition</keyword>
<keyword evidence="2 5" id="KW-0132">Cell division</keyword>
<gene>
    <name evidence="5 6" type="primary">scpB</name>
    <name evidence="6" type="ORF">CPZ25_004865</name>
</gene>
<dbReference type="Proteomes" id="UP000218387">
    <property type="component" value="Chromosome"/>
</dbReference>
<comment type="subunit">
    <text evidence="5">Homodimer. Homodimerization may be required to stabilize the binding of ScpA to the Smc head domains. Component of a cohesin-like complex composed of ScpA, ScpB and the Smc homodimer, in which ScpA and ScpB bind to the head domain of Smc. The presence of the three proteins is required for the association of the complex with DNA.</text>
</comment>
<keyword evidence="7" id="KW-1185">Reference proteome</keyword>
<dbReference type="PANTHER" id="PTHR34298">
    <property type="entry name" value="SEGREGATION AND CONDENSATION PROTEIN B"/>
    <property type="match status" value="1"/>
</dbReference>
<comment type="similarity">
    <text evidence="5">Belongs to the ScpB family.</text>
</comment>
<organism evidence="6 7">
    <name type="scientific">Eubacterium maltosivorans</name>
    <dbReference type="NCBI Taxonomy" id="2041044"/>
    <lineage>
        <taxon>Bacteria</taxon>
        <taxon>Bacillati</taxon>
        <taxon>Bacillota</taxon>
        <taxon>Clostridia</taxon>
        <taxon>Eubacteriales</taxon>
        <taxon>Eubacteriaceae</taxon>
        <taxon>Eubacterium</taxon>
    </lineage>
</organism>
<dbReference type="GO" id="GO:0006260">
    <property type="term" value="P:DNA replication"/>
    <property type="evidence" value="ECO:0007669"/>
    <property type="project" value="UniProtKB-UniRule"/>
</dbReference>
<dbReference type="KEGG" id="emt:CPZ25_004865"/>
<evidence type="ECO:0000313" key="7">
    <source>
        <dbReference type="Proteomes" id="UP000218387"/>
    </source>
</evidence>
<evidence type="ECO:0000313" key="6">
    <source>
        <dbReference type="EMBL" id="QCT70685.1"/>
    </source>
</evidence>
<dbReference type="NCBIfam" id="TIGR00281">
    <property type="entry name" value="SMC-Scp complex subunit ScpB"/>
    <property type="match status" value="1"/>
</dbReference>
<accession>A0A2A5T9W0</accession>
<dbReference type="HAMAP" id="MF_01804">
    <property type="entry name" value="ScpB"/>
    <property type="match status" value="1"/>
</dbReference>
<dbReference type="GO" id="GO:0005737">
    <property type="term" value="C:cytoplasm"/>
    <property type="evidence" value="ECO:0007669"/>
    <property type="project" value="UniProtKB-SubCell"/>
</dbReference>
<protein>
    <recommendedName>
        <fullName evidence="5">Segregation and condensation protein B</fullName>
    </recommendedName>
</protein>
<evidence type="ECO:0000256" key="2">
    <source>
        <dbReference type="ARBA" id="ARBA00022618"/>
    </source>
</evidence>
<dbReference type="EMBL" id="CP029487">
    <property type="protein sequence ID" value="QCT70685.1"/>
    <property type="molecule type" value="Genomic_DNA"/>
</dbReference>
<evidence type="ECO:0000256" key="1">
    <source>
        <dbReference type="ARBA" id="ARBA00022490"/>
    </source>
</evidence>
<comment type="subcellular location">
    <subcellularLocation>
        <location evidence="5">Cytoplasm</location>
    </subcellularLocation>
    <text evidence="5">Associated with two foci at the outer edges of the nucleoid region in young cells, and at four foci within both cell halves in older cells.</text>
</comment>
<dbReference type="InterPro" id="IPR036390">
    <property type="entry name" value="WH_DNA-bd_sf"/>
</dbReference>
<reference evidence="6 7" key="1">
    <citation type="submission" date="2018-05" db="EMBL/GenBank/DDBJ databases">
        <title>Genome comparison of Eubacterium sp.</title>
        <authorList>
            <person name="Feng Y."/>
            <person name="Sanchez-Andrea I."/>
            <person name="Stams A.J.M."/>
            <person name="De Vos W.M."/>
        </authorList>
    </citation>
    <scope>NUCLEOTIDE SEQUENCE [LARGE SCALE GENOMIC DNA]</scope>
    <source>
        <strain evidence="6 7">YI</strain>
    </source>
</reference>
<sequence>MQELSKSNKKRLKGIIEGILFASGEPVALRELEKAMELDGNTIQSLMAELEKDYGSVERGLRLVQVNNTWQLSTKPEHYDFIRQVLGQQEASGLSKAALETLSIIAYRQPITRIDIDNLRGVSSNSSVQRLLDRGLIKEAGRMEAPGRPILYKTTPAFLKTVHLKHIEDLPAFEQFAEGEQQKIDISASMAENMEINTVEELN</sequence>
<keyword evidence="4 5" id="KW-0131">Cell cycle</keyword>
<proteinExistence type="inferred from homology"/>
<dbReference type="RefSeq" id="WP_096919678.1">
    <property type="nucleotide sequence ID" value="NZ_CABJDW020000008.1"/>
</dbReference>
<dbReference type="InterPro" id="IPR036388">
    <property type="entry name" value="WH-like_DNA-bd_sf"/>
</dbReference>
<dbReference type="PANTHER" id="PTHR34298:SF2">
    <property type="entry name" value="SEGREGATION AND CONDENSATION PROTEIN B"/>
    <property type="match status" value="1"/>
</dbReference>
<dbReference type="SUPFAM" id="SSF46785">
    <property type="entry name" value="Winged helix' DNA-binding domain"/>
    <property type="match status" value="2"/>
</dbReference>
<dbReference type="PIRSF" id="PIRSF019345">
    <property type="entry name" value="ScpB"/>
    <property type="match status" value="1"/>
</dbReference>
<dbReference type="AlphaFoldDB" id="A0A2A5T9W0"/>
<evidence type="ECO:0000256" key="5">
    <source>
        <dbReference type="HAMAP-Rule" id="MF_01804"/>
    </source>
</evidence>
<dbReference type="GO" id="GO:0051301">
    <property type="term" value="P:cell division"/>
    <property type="evidence" value="ECO:0007669"/>
    <property type="project" value="UniProtKB-KW"/>
</dbReference>
<dbReference type="Gene3D" id="1.10.10.10">
    <property type="entry name" value="Winged helix-like DNA-binding domain superfamily/Winged helix DNA-binding domain"/>
    <property type="match status" value="2"/>
</dbReference>
<keyword evidence="1 5" id="KW-0963">Cytoplasm</keyword>